<evidence type="ECO:0000313" key="1">
    <source>
        <dbReference type="EMBL" id="EFH41772.1"/>
    </source>
</evidence>
<dbReference type="Gramene" id="fgenesh1_pg.C_scaffold_8000672">
    <property type="protein sequence ID" value="fgenesh1_pg.C_scaffold_8000672"/>
    <property type="gene ID" value="fgenesh1_pg.C_scaffold_8000672"/>
</dbReference>
<name>D7MS48_ARALL</name>
<organism evidence="2">
    <name type="scientific">Arabidopsis lyrata subsp. lyrata</name>
    <name type="common">Lyre-leaved rock-cress</name>
    <dbReference type="NCBI Taxonomy" id="81972"/>
    <lineage>
        <taxon>Eukaryota</taxon>
        <taxon>Viridiplantae</taxon>
        <taxon>Streptophyta</taxon>
        <taxon>Embryophyta</taxon>
        <taxon>Tracheophyta</taxon>
        <taxon>Spermatophyta</taxon>
        <taxon>Magnoliopsida</taxon>
        <taxon>eudicotyledons</taxon>
        <taxon>Gunneridae</taxon>
        <taxon>Pentapetalae</taxon>
        <taxon>rosids</taxon>
        <taxon>malvids</taxon>
        <taxon>Brassicales</taxon>
        <taxon>Brassicaceae</taxon>
        <taxon>Camelineae</taxon>
        <taxon>Arabidopsis</taxon>
    </lineage>
</organism>
<dbReference type="STRING" id="81972.D7MS48"/>
<dbReference type="Proteomes" id="UP000008694">
    <property type="component" value="Unassembled WGS sequence"/>
</dbReference>
<protein>
    <submittedName>
        <fullName evidence="1">Predicted protein</fullName>
    </submittedName>
</protein>
<accession>D7MS48</accession>
<dbReference type="EMBL" id="GL348720">
    <property type="protein sequence ID" value="EFH41772.1"/>
    <property type="molecule type" value="Genomic_DNA"/>
</dbReference>
<evidence type="ECO:0000313" key="2">
    <source>
        <dbReference type="Proteomes" id="UP000008694"/>
    </source>
</evidence>
<dbReference type="HOGENOM" id="CLU_1279221_0_0_1"/>
<proteinExistence type="predicted"/>
<reference evidence="2" key="1">
    <citation type="journal article" date="2011" name="Nat. Genet.">
        <title>The Arabidopsis lyrata genome sequence and the basis of rapid genome size change.</title>
        <authorList>
            <person name="Hu T.T."/>
            <person name="Pattyn P."/>
            <person name="Bakker E.G."/>
            <person name="Cao J."/>
            <person name="Cheng J.-F."/>
            <person name="Clark R.M."/>
            <person name="Fahlgren N."/>
            <person name="Fawcett J.A."/>
            <person name="Grimwood J."/>
            <person name="Gundlach H."/>
            <person name="Haberer G."/>
            <person name="Hollister J.D."/>
            <person name="Ossowski S."/>
            <person name="Ottilar R.P."/>
            <person name="Salamov A.A."/>
            <person name="Schneeberger K."/>
            <person name="Spannagl M."/>
            <person name="Wang X."/>
            <person name="Yang L."/>
            <person name="Nasrallah M.E."/>
            <person name="Bergelson J."/>
            <person name="Carrington J.C."/>
            <person name="Gaut B.S."/>
            <person name="Schmutz J."/>
            <person name="Mayer K.F.X."/>
            <person name="Van de Peer Y."/>
            <person name="Grigoriev I.V."/>
            <person name="Nordborg M."/>
            <person name="Weigel D."/>
            <person name="Guo Y.-L."/>
        </authorList>
    </citation>
    <scope>NUCLEOTIDE SEQUENCE [LARGE SCALE GENOMIC DNA]</scope>
    <source>
        <strain evidence="2">cv. MN47</strain>
    </source>
</reference>
<dbReference type="AlphaFoldDB" id="D7MS48"/>
<keyword evidence="2" id="KW-1185">Reference proteome</keyword>
<sequence length="216" mass="24712">MYAYQEALSKVNTEDRLPFPENWRASHITANTPSTLFSSLNRPMSFSYGISLWEILTGEESYVDMHRGAIIGFNFSLRIRDLYSSDKQFDVTINATKLIHTTKNTKNSHQSGTFDLIFISLTITVMSESEITMAPDSFTPWPHITGVETISNSELLFAYKIIHMVSLFRVPSTIISTYYKTELQKSTLDFGKHQDCFLPSKKHDRLIHIQDQTLAT</sequence>
<gene>
    <name evidence="1" type="ORF">ARALYDRAFT_356885</name>
</gene>